<evidence type="ECO:0000256" key="16">
    <source>
        <dbReference type="ARBA" id="ARBA00023775"/>
    </source>
</evidence>
<evidence type="ECO:0000256" key="9">
    <source>
        <dbReference type="ARBA" id="ARBA00022805"/>
    </source>
</evidence>
<dbReference type="SUPFAM" id="SSF52540">
    <property type="entry name" value="P-loop containing nucleoside triphosphate hydrolases"/>
    <property type="match status" value="1"/>
</dbReference>
<proteinExistence type="inferred from homology"/>
<comment type="caution">
    <text evidence="19">The sequence shown here is derived from an EMBL/GenBank/DDBJ whole genome shotgun (WGS) entry which is preliminary data.</text>
</comment>
<keyword evidence="13" id="KW-0342">GTP-binding</keyword>
<name>A0AAW2UCQ5_SESRA</name>
<evidence type="ECO:0000313" key="19">
    <source>
        <dbReference type="EMBL" id="KAL0414732.1"/>
    </source>
</evidence>
<protein>
    <submittedName>
        <fullName evidence="19">Translocase of chloroplast, chloroplastic</fullName>
    </submittedName>
</protein>
<keyword evidence="10" id="KW-0460">Magnesium</keyword>
<feature type="compositionally biased region" description="Polar residues" evidence="17">
    <location>
        <begin position="11"/>
        <end position="26"/>
    </location>
</feature>
<dbReference type="GO" id="GO:0016787">
    <property type="term" value="F:hydrolase activity"/>
    <property type="evidence" value="ECO:0007669"/>
    <property type="project" value="UniProtKB-KW"/>
</dbReference>
<reference evidence="19" key="1">
    <citation type="submission" date="2020-06" db="EMBL/GenBank/DDBJ databases">
        <authorList>
            <person name="Li T."/>
            <person name="Hu X."/>
            <person name="Zhang T."/>
            <person name="Song X."/>
            <person name="Zhang H."/>
            <person name="Dai N."/>
            <person name="Sheng W."/>
            <person name="Hou X."/>
            <person name="Wei L."/>
        </authorList>
    </citation>
    <scope>NUCLEOTIDE SEQUENCE</scope>
    <source>
        <strain evidence="19">G02</strain>
        <tissue evidence="19">Leaf</tissue>
    </source>
</reference>
<evidence type="ECO:0000259" key="18">
    <source>
        <dbReference type="PROSITE" id="PS51720"/>
    </source>
</evidence>
<keyword evidence="12" id="KW-1133">Transmembrane helix</keyword>
<dbReference type="PANTHER" id="PTHR10903">
    <property type="entry name" value="GTPASE, IMAP FAMILY MEMBER-RELATED"/>
    <property type="match status" value="1"/>
</dbReference>
<feature type="domain" description="AIG1-type G" evidence="18">
    <location>
        <begin position="1093"/>
        <end position="1338"/>
    </location>
</feature>
<keyword evidence="4" id="KW-0934">Plastid</keyword>
<evidence type="ECO:0000256" key="2">
    <source>
        <dbReference type="ARBA" id="ARBA00022448"/>
    </source>
</evidence>
<dbReference type="GO" id="GO:0009707">
    <property type="term" value="C:chloroplast outer membrane"/>
    <property type="evidence" value="ECO:0007669"/>
    <property type="project" value="UniProtKB-SubCell"/>
</dbReference>
<keyword evidence="2" id="KW-0813">Transport</keyword>
<feature type="region of interest" description="Disordered" evidence="17">
    <location>
        <begin position="157"/>
        <end position="176"/>
    </location>
</feature>
<keyword evidence="11" id="KW-0653">Protein transport</keyword>
<evidence type="ECO:0000256" key="4">
    <source>
        <dbReference type="ARBA" id="ARBA00022640"/>
    </source>
</evidence>
<dbReference type="GO" id="GO:0015031">
    <property type="term" value="P:protein transport"/>
    <property type="evidence" value="ECO:0007669"/>
    <property type="project" value="UniProtKB-KW"/>
</dbReference>
<evidence type="ECO:0000256" key="17">
    <source>
        <dbReference type="SAM" id="MobiDB-lite"/>
    </source>
</evidence>
<dbReference type="PROSITE" id="PS51720">
    <property type="entry name" value="G_AIG1"/>
    <property type="match status" value="1"/>
</dbReference>
<reference evidence="19" key="2">
    <citation type="journal article" date="2024" name="Plant">
        <title>Genomic evolution and insights into agronomic trait innovations of Sesamum species.</title>
        <authorList>
            <person name="Miao H."/>
            <person name="Wang L."/>
            <person name="Qu L."/>
            <person name="Liu H."/>
            <person name="Sun Y."/>
            <person name="Le M."/>
            <person name="Wang Q."/>
            <person name="Wei S."/>
            <person name="Zheng Y."/>
            <person name="Lin W."/>
            <person name="Duan Y."/>
            <person name="Cao H."/>
            <person name="Xiong S."/>
            <person name="Wang X."/>
            <person name="Wei L."/>
            <person name="Li C."/>
            <person name="Ma Q."/>
            <person name="Ju M."/>
            <person name="Zhao R."/>
            <person name="Li G."/>
            <person name="Mu C."/>
            <person name="Tian Q."/>
            <person name="Mei H."/>
            <person name="Zhang T."/>
            <person name="Gao T."/>
            <person name="Zhang H."/>
        </authorList>
    </citation>
    <scope>NUCLEOTIDE SEQUENCE</scope>
    <source>
        <strain evidence="19">G02</strain>
    </source>
</reference>
<evidence type="ECO:0000256" key="3">
    <source>
        <dbReference type="ARBA" id="ARBA00022528"/>
    </source>
</evidence>
<feature type="region of interest" description="Disordered" evidence="17">
    <location>
        <begin position="1"/>
        <end position="139"/>
    </location>
</feature>
<feature type="compositionally biased region" description="Basic and acidic residues" evidence="17">
    <location>
        <begin position="92"/>
        <end position="102"/>
    </location>
</feature>
<dbReference type="GO" id="GO:0005525">
    <property type="term" value="F:GTP binding"/>
    <property type="evidence" value="ECO:0007669"/>
    <property type="project" value="UniProtKB-KW"/>
</dbReference>
<dbReference type="Pfam" id="PF04548">
    <property type="entry name" value="AIG1"/>
    <property type="match status" value="1"/>
</dbReference>
<feature type="compositionally biased region" description="Basic and acidic residues" evidence="17">
    <location>
        <begin position="157"/>
        <end position="168"/>
    </location>
</feature>
<sequence>MDSRFHGVPLSATQMAPQAASPNTISGIRAPLTVDDSDSEYSLSPKSDRNSTTGSYYSGSELESDGPVSGEDEAETASERPRMTDQDEEILEETHFLQEHAFSKPNGEIVQERNSSNEHGVSSPSMKNPDEAFPRASGNVSGAKIFRPFVRNPDERVNSIVDHSDDARPFLGESGDELVEDEDYVPNTGKTRPFVAVMDENVSDIEPMPVVDSRIPLVRKVQIPIAQISGDSDDDSESSVVLEDNSFSGVVRVPSIEVLQRVNSGPKLRILEVDEGDDIESQAENMVEMEFTADLVIDNDVLDIKDEKEHIGVEDTIRNEISTDTIQDEAPDANKEAGADSFVADEEFIEDLVIGNDILDTKDEKEHISVEDAIFSDVSTDTNQDEAPDANKEARADSFIADEEFIEDLVIGNDVLDTKDEKEHISVEDAIRSDGSTDTIQNEAPDANKEARVDSLIADEEFIEDLVIGNDVLDTKDEKEHISVEDAIRSDVSTDAIQDEAPDANKEARADCFVADGDFIKDLVISNDVLDTEDEKEHISVEDTIPCDVSTDTIQDEAPDANKEARADSFVADEEFIVELVISNEVLDTKDEKEHISVEDAIPCDISADTIQDEAPDANKEANADSSVADEEFIEELVISNDVLDPKDEKENNGVEDTIHSVIAADTIRDEAPDANKEARADSLVTDEEYKSTSEFEQNEDLVHLDEEIQEIDMIDDQRKHGDLGDLRELTDLAEGTLVPGNIYSVALAEEQGCLFGTDNLMETEHTELGSSNNFGEAFMDDGEPKSSFEDNLVFNQDIDSQNVETESEQEIGQPVESFSSDAGYKTGSHCVDIKELPTEACCQSLELPESLTEIVQVDTSDSPLTDASLTGVNAPQSVFKSINMDHVAEKEAKNSEEIPGEVEGSTFHPDTKPVVAEMEREQDSASVSDGEALLDHSQEIDAQNVRDSEGAADADGGISDYRRIIDSASLAGFLKAVKGAVSDNSNFKLASVDGTENLHREGNSADLGSIFLSARPMIGARSSDPFTPLSTNGEFDGALSEVGLFPGDSAASKILHQLTIAEPRSSSQAFHLDFAAKKVALDLEAQTKDDLDFSLCILVIGKTGVGKSATINSIFGERKTVINAFEPATTRVKEIIGMIDGVKVKVFDTPGLRTSTIDQSINRKVLSSIKKVMHRSPPDVILYIDRLDTQCSYLNDLPLLKSVTSHLGTSIWQKSVVALTHATSIPPDGPTGYPLSYEVFVAQRSQVIQQLISHSAKELLVMNPGSTIPVNLVENHPFAKKDGHGETLLQSGESWRRQLLLSCYSVKTLSELSYVVTIPNTFNNMKLFGFRIRSPSPFYFLSSLLQSNVHPKLSNDQSGESVDSDVELGYPSDSDHEENFELLQKKQFREEIRRFRDSRKEKNSASNGTYLDAVMDQQTGSAETVAIPLPDMALPPSFDGDDPSFRYRFLETSSQLLTRPVFDSQGWDHDCGYDGVVIEDKVDIVSHFPAAISVQLTKDKKEFNIQLHSSVSARHGDKGSTMAGLDIQTFGKKRAYLLKGETKVRNTKKNITGAGVSLTFLEENVVSGLKVEDHIALQKSLLLTGNAGVVRSQDGTAYGANLELCRRDEDYPIGQDQVLLGLSIMRYRGDLICGCNLQSQFSVGRNSKLNIRAGLNNKLSGQISIKTTCSDQLQIAALAVLPAVRTIFNKIFRESRDGSLA</sequence>
<keyword evidence="3" id="KW-0150">Chloroplast</keyword>
<evidence type="ECO:0000256" key="15">
    <source>
        <dbReference type="ARBA" id="ARBA00023766"/>
    </source>
</evidence>
<dbReference type="PANTHER" id="PTHR10903:SF120">
    <property type="entry name" value="TRANSLOCASE OF CHLOROPLAST 159, CHLOROPLASTIC"/>
    <property type="match status" value="1"/>
</dbReference>
<organism evidence="19">
    <name type="scientific">Sesamum radiatum</name>
    <name type="common">Black benniseed</name>
    <dbReference type="NCBI Taxonomy" id="300843"/>
    <lineage>
        <taxon>Eukaryota</taxon>
        <taxon>Viridiplantae</taxon>
        <taxon>Streptophyta</taxon>
        <taxon>Embryophyta</taxon>
        <taxon>Tracheophyta</taxon>
        <taxon>Spermatophyta</taxon>
        <taxon>Magnoliopsida</taxon>
        <taxon>eudicotyledons</taxon>
        <taxon>Gunneridae</taxon>
        <taxon>Pentapetalae</taxon>
        <taxon>asterids</taxon>
        <taxon>lamiids</taxon>
        <taxon>Lamiales</taxon>
        <taxon>Pedaliaceae</taxon>
        <taxon>Sesamum</taxon>
    </lineage>
</organism>
<evidence type="ECO:0000256" key="6">
    <source>
        <dbReference type="ARBA" id="ARBA00022723"/>
    </source>
</evidence>
<keyword evidence="9" id="KW-1002">Plastid outer membrane</keyword>
<dbReference type="InterPro" id="IPR045058">
    <property type="entry name" value="GIMA/IAN/Toc"/>
</dbReference>
<evidence type="ECO:0000256" key="8">
    <source>
        <dbReference type="ARBA" id="ARBA00022801"/>
    </source>
</evidence>
<evidence type="ECO:0000256" key="13">
    <source>
        <dbReference type="ARBA" id="ARBA00023134"/>
    </source>
</evidence>
<comment type="similarity">
    <text evidence="16">Belongs to the TRAFAC class TrmE-Era-EngA-EngB-Septin-like GTPase superfamily. AIG1/Toc34/Toc159-like paraseptin GTPase family. TOC159 subfamily.</text>
</comment>
<dbReference type="GO" id="GO:0045036">
    <property type="term" value="P:protein targeting to chloroplast"/>
    <property type="evidence" value="ECO:0007669"/>
    <property type="project" value="TreeGrafter"/>
</dbReference>
<dbReference type="InterPro" id="IPR006703">
    <property type="entry name" value="G_AIG1"/>
</dbReference>
<feature type="compositionally biased region" description="Polar residues" evidence="17">
    <location>
        <begin position="112"/>
        <end position="126"/>
    </location>
</feature>
<feature type="region of interest" description="Disordered" evidence="17">
    <location>
        <begin position="890"/>
        <end position="910"/>
    </location>
</feature>
<dbReference type="Gene3D" id="3.40.50.300">
    <property type="entry name" value="P-loop containing nucleotide triphosphate hydrolases"/>
    <property type="match status" value="1"/>
</dbReference>
<dbReference type="GO" id="GO:0046872">
    <property type="term" value="F:metal ion binding"/>
    <property type="evidence" value="ECO:0007669"/>
    <property type="project" value="UniProtKB-KW"/>
</dbReference>
<evidence type="ECO:0000256" key="5">
    <source>
        <dbReference type="ARBA" id="ARBA00022692"/>
    </source>
</evidence>
<evidence type="ECO:0000256" key="10">
    <source>
        <dbReference type="ARBA" id="ARBA00022842"/>
    </source>
</evidence>
<gene>
    <name evidence="19" type="ORF">Sradi_1674900</name>
</gene>
<evidence type="ECO:0000256" key="14">
    <source>
        <dbReference type="ARBA" id="ARBA00023136"/>
    </source>
</evidence>
<keyword evidence="5" id="KW-0812">Transmembrane</keyword>
<feature type="compositionally biased region" description="Polar residues" evidence="17">
    <location>
        <begin position="40"/>
        <end position="58"/>
    </location>
</feature>
<comment type="subcellular location">
    <subcellularLocation>
        <location evidence="15">Plastid</location>
        <location evidence="15">Chloroplast outer membrane</location>
        <topology evidence="15">Single-pass membrane protein</topology>
    </subcellularLocation>
</comment>
<accession>A0AAW2UCQ5</accession>
<dbReference type="InterPro" id="IPR027417">
    <property type="entry name" value="P-loop_NTPase"/>
</dbReference>
<evidence type="ECO:0000256" key="7">
    <source>
        <dbReference type="ARBA" id="ARBA00022741"/>
    </source>
</evidence>
<keyword evidence="7" id="KW-0547">Nucleotide-binding</keyword>
<evidence type="ECO:0000256" key="12">
    <source>
        <dbReference type="ARBA" id="ARBA00022989"/>
    </source>
</evidence>
<dbReference type="InterPro" id="IPR024283">
    <property type="entry name" value="TOC159_MAD"/>
</dbReference>
<keyword evidence="6" id="KW-0479">Metal-binding</keyword>
<keyword evidence="14" id="KW-0472">Membrane</keyword>
<dbReference type="EMBL" id="JACGWJ010000006">
    <property type="protein sequence ID" value="KAL0414732.1"/>
    <property type="molecule type" value="Genomic_DNA"/>
</dbReference>
<dbReference type="Pfam" id="PF11886">
    <property type="entry name" value="TOC159_MAD"/>
    <property type="match status" value="1"/>
</dbReference>
<evidence type="ECO:0000256" key="1">
    <source>
        <dbReference type="ARBA" id="ARBA00001946"/>
    </source>
</evidence>
<evidence type="ECO:0000256" key="11">
    <source>
        <dbReference type="ARBA" id="ARBA00022927"/>
    </source>
</evidence>
<keyword evidence="8" id="KW-0378">Hydrolase</keyword>
<comment type="cofactor">
    <cofactor evidence="1">
        <name>Mg(2+)</name>
        <dbReference type="ChEBI" id="CHEBI:18420"/>
    </cofactor>
</comment>